<sequence length="504" mass="50639">MTSRSSSSSSSAASERTASTHDASEASRTRNTTYPTSMDEISRGQSISPDSSRKSPASSRKSPTLTGTQYDAVSIATTTDTGFTGNTRTTTNTGISQQQVVVDIPTVRSPILQTQLSGTTSDYVTQPTQPTVRLVDPQGRQNRVQFTQPTVGLTHPQYQPNVVQPGINHYGPSNIPSSGGSFSNAGNINLGNVTNQQGPHNPEYYYQHNLRAGVGNQIFGQQGFTPIYGPDDFKDVILNIDYGAMDAYNIGIQAHGGFTDGPIPRGLGIGGSVRGDASKLVLGDFGGPVLGGVDVGGSVLGGANLGGSVLGGVGLGGSVLGDFGGSVLGDFGGSVLGNFGGPVLGDFGGPVLGDFGGPVLGDFGGPVLGGVDLGGSALGDFGGSELGDFGGSVLGDFGGSVLGDFGGSVLGNFGGPVLGDFGGPVLGGVHAGGPVLGDFGVGGPQVNVAKGGVQNFGQQSYSSNPTATATVINNGHNLNHSQGIQGFNPALANILQRSGLSSFI</sequence>
<evidence type="ECO:0000313" key="3">
    <source>
        <dbReference type="EMBL" id="CAF3773186.1"/>
    </source>
</evidence>
<feature type="compositionally biased region" description="Basic and acidic residues" evidence="1">
    <location>
        <begin position="18"/>
        <end position="28"/>
    </location>
</feature>
<name>A0A818ZSJ8_9BILA</name>
<evidence type="ECO:0000256" key="1">
    <source>
        <dbReference type="SAM" id="MobiDB-lite"/>
    </source>
</evidence>
<feature type="compositionally biased region" description="Low complexity" evidence="1">
    <location>
        <begin position="1"/>
        <end position="17"/>
    </location>
</feature>
<organism evidence="3 4">
    <name type="scientific">Rotaria sordida</name>
    <dbReference type="NCBI Taxonomy" id="392033"/>
    <lineage>
        <taxon>Eukaryota</taxon>
        <taxon>Metazoa</taxon>
        <taxon>Spiralia</taxon>
        <taxon>Gnathifera</taxon>
        <taxon>Rotifera</taxon>
        <taxon>Eurotatoria</taxon>
        <taxon>Bdelloidea</taxon>
        <taxon>Philodinida</taxon>
        <taxon>Philodinidae</taxon>
        <taxon>Rotaria</taxon>
    </lineage>
</organism>
<dbReference type="EMBL" id="CAJNOT010000063">
    <property type="protein sequence ID" value="CAF0813235.1"/>
    <property type="molecule type" value="Genomic_DNA"/>
</dbReference>
<evidence type="ECO:0000313" key="4">
    <source>
        <dbReference type="Proteomes" id="UP000663836"/>
    </source>
</evidence>
<dbReference type="Proteomes" id="UP000663836">
    <property type="component" value="Unassembled WGS sequence"/>
</dbReference>
<comment type="caution">
    <text evidence="3">The sequence shown here is derived from an EMBL/GenBank/DDBJ whole genome shotgun (WGS) entry which is preliminary data.</text>
</comment>
<evidence type="ECO:0000313" key="2">
    <source>
        <dbReference type="EMBL" id="CAF0813235.1"/>
    </source>
</evidence>
<dbReference type="EMBL" id="CAJOBD010001207">
    <property type="protein sequence ID" value="CAF3773186.1"/>
    <property type="molecule type" value="Genomic_DNA"/>
</dbReference>
<feature type="compositionally biased region" description="Low complexity" evidence="1">
    <location>
        <begin position="46"/>
        <end position="63"/>
    </location>
</feature>
<accession>A0A818ZSJ8</accession>
<dbReference type="Proteomes" id="UP000663864">
    <property type="component" value="Unassembled WGS sequence"/>
</dbReference>
<proteinExistence type="predicted"/>
<gene>
    <name evidence="3" type="ORF">JBS370_LOCUS13804</name>
    <name evidence="2" type="ORF">ZHD862_LOCUS3011</name>
</gene>
<reference evidence="3" key="1">
    <citation type="submission" date="2021-02" db="EMBL/GenBank/DDBJ databases">
        <authorList>
            <person name="Nowell W R."/>
        </authorList>
    </citation>
    <scope>NUCLEOTIDE SEQUENCE</scope>
</reference>
<feature type="region of interest" description="Disordered" evidence="1">
    <location>
        <begin position="1"/>
        <end position="70"/>
    </location>
</feature>
<dbReference type="AlphaFoldDB" id="A0A818ZSJ8"/>
<protein>
    <submittedName>
        <fullName evidence="3">Uncharacterized protein</fullName>
    </submittedName>
</protein>